<dbReference type="Gene3D" id="1.25.40.20">
    <property type="entry name" value="Ankyrin repeat-containing domain"/>
    <property type="match status" value="1"/>
</dbReference>
<comment type="similarity">
    <text evidence="3">Belongs to the SOWAH family.</text>
</comment>
<dbReference type="InterPro" id="IPR002110">
    <property type="entry name" value="Ankyrin_rpt"/>
</dbReference>
<evidence type="ECO:0000256" key="1">
    <source>
        <dbReference type="ARBA" id="ARBA00022737"/>
    </source>
</evidence>
<dbReference type="PANTHER" id="PTHR14491">
    <property type="entry name" value="SOSONDOWAH, ISOFORM G"/>
    <property type="match status" value="1"/>
</dbReference>
<evidence type="ECO:0000256" key="2">
    <source>
        <dbReference type="ARBA" id="ARBA00023043"/>
    </source>
</evidence>
<dbReference type="PROSITE" id="PS50297">
    <property type="entry name" value="ANK_REP_REGION"/>
    <property type="match status" value="1"/>
</dbReference>
<evidence type="ECO:0000313" key="6">
    <source>
        <dbReference type="Proteomes" id="UP000504632"/>
    </source>
</evidence>
<dbReference type="InterPro" id="IPR036770">
    <property type="entry name" value="Ankyrin_rpt-contain_sf"/>
</dbReference>
<dbReference type="CTD" id="347454"/>
<feature type="compositionally biased region" description="Polar residues" evidence="5">
    <location>
        <begin position="45"/>
        <end position="55"/>
    </location>
</feature>
<dbReference type="SMART" id="SM00248">
    <property type="entry name" value="ANK"/>
    <property type="match status" value="2"/>
</dbReference>
<dbReference type="Pfam" id="PF12796">
    <property type="entry name" value="Ank_2"/>
    <property type="match status" value="1"/>
</dbReference>
<evidence type="ECO:0000256" key="3">
    <source>
        <dbReference type="ARBA" id="ARBA00038122"/>
    </source>
</evidence>
<evidence type="ECO:0000313" key="7">
    <source>
        <dbReference type="RefSeq" id="XP_030622595.1"/>
    </source>
</evidence>
<feature type="region of interest" description="Disordered" evidence="5">
    <location>
        <begin position="1"/>
        <end position="108"/>
    </location>
</feature>
<dbReference type="InParanoid" id="A0A6J2UQ90"/>
<feature type="repeat" description="ANK" evidence="4">
    <location>
        <begin position="238"/>
        <end position="259"/>
    </location>
</feature>
<dbReference type="OrthoDB" id="60433at2759"/>
<keyword evidence="1" id="KW-0677">Repeat</keyword>
<keyword evidence="6" id="KW-1185">Reference proteome</keyword>
<organism evidence="6 7">
    <name type="scientific">Chanos chanos</name>
    <name type="common">Milkfish</name>
    <name type="synonym">Mugil chanos</name>
    <dbReference type="NCBI Taxonomy" id="29144"/>
    <lineage>
        <taxon>Eukaryota</taxon>
        <taxon>Metazoa</taxon>
        <taxon>Chordata</taxon>
        <taxon>Craniata</taxon>
        <taxon>Vertebrata</taxon>
        <taxon>Euteleostomi</taxon>
        <taxon>Actinopterygii</taxon>
        <taxon>Neopterygii</taxon>
        <taxon>Teleostei</taxon>
        <taxon>Ostariophysi</taxon>
        <taxon>Gonorynchiformes</taxon>
        <taxon>Chanidae</taxon>
        <taxon>Chanos</taxon>
    </lineage>
</organism>
<dbReference type="AlphaFoldDB" id="A0A6J2UQ90"/>
<reference evidence="7" key="1">
    <citation type="submission" date="2025-08" db="UniProtKB">
        <authorList>
            <consortium name="RefSeq"/>
        </authorList>
    </citation>
    <scope>IDENTIFICATION</scope>
</reference>
<name>A0A6J2UQ90_CHACN</name>
<gene>
    <name evidence="7" type="primary">sowahd</name>
</gene>
<dbReference type="PANTHER" id="PTHR14491:SF8">
    <property type="entry name" value="ANKYRIN REPEAT DOMAIN-CONTAINING PROTEIN SOWAHD"/>
    <property type="match status" value="1"/>
</dbReference>
<protein>
    <submittedName>
        <fullName evidence="7">Ankyrin repeat domain-containing protein SOWAHC</fullName>
    </submittedName>
</protein>
<accession>A0A6J2UQ90</accession>
<dbReference type="GeneID" id="115806015"/>
<dbReference type="PROSITE" id="PS50088">
    <property type="entry name" value="ANK_REPEAT"/>
    <property type="match status" value="1"/>
</dbReference>
<sequence>MYDNTGTYEQSDGISSETHLNSQQGGATSSPEEPKKSESKLLSSNGRQSRVSSQFRAALEERLSRVSTRSPPSSQNAASRRSRLQKQQEISEPGFSTAEPPERGSLTPSMRKKYLKDLLLNNKLHSGFGSILLSRDSSASSRDYGGDAQYGADENNCTFFVLDPMEHAWMLSVIDGNYETILEYLSEDPSLLTKKDFISGYSAIHWLAKYGRDEALIKLLKLAEKEGFPVNVNLKGSGGLTPLHVAAMHSQYMVIKILVGAFSANVDVMDYNGKRAWQYLKGNAPAEMKELLGAWDDDHTVGRQNVNNNSSGSELPLQEEILENVREPEPFERRNARWAFASFKKFFGPFTWFSKKDCYGHTGQNN</sequence>
<evidence type="ECO:0000256" key="4">
    <source>
        <dbReference type="PROSITE-ProRule" id="PRU00023"/>
    </source>
</evidence>
<keyword evidence="2 4" id="KW-0040">ANK repeat</keyword>
<dbReference type="RefSeq" id="XP_030622595.1">
    <property type="nucleotide sequence ID" value="XM_030766735.1"/>
</dbReference>
<dbReference type="SUPFAM" id="SSF48403">
    <property type="entry name" value="Ankyrin repeat"/>
    <property type="match status" value="1"/>
</dbReference>
<dbReference type="Proteomes" id="UP000504632">
    <property type="component" value="Chromosome 2"/>
</dbReference>
<feature type="compositionally biased region" description="Polar residues" evidence="5">
    <location>
        <begin position="1"/>
        <end position="28"/>
    </location>
</feature>
<evidence type="ECO:0000256" key="5">
    <source>
        <dbReference type="SAM" id="MobiDB-lite"/>
    </source>
</evidence>
<proteinExistence type="inferred from homology"/>
<feature type="compositionally biased region" description="Polar residues" evidence="5">
    <location>
        <begin position="65"/>
        <end position="90"/>
    </location>
</feature>